<evidence type="ECO:0000256" key="6">
    <source>
        <dbReference type="ARBA" id="ARBA00022723"/>
    </source>
</evidence>
<dbReference type="Gene3D" id="3.40.470.10">
    <property type="entry name" value="Uracil-DNA glycosylase-like domain"/>
    <property type="match status" value="1"/>
</dbReference>
<accession>A0A1H6KFA7</accession>
<keyword evidence="7" id="KW-0227">DNA damage</keyword>
<dbReference type="EC" id="3.2.2.27" evidence="3"/>
<keyword evidence="8" id="KW-0378">Hydrolase</keyword>
<evidence type="ECO:0000256" key="11">
    <source>
        <dbReference type="ARBA" id="ARBA00023204"/>
    </source>
</evidence>
<evidence type="ECO:0000313" key="13">
    <source>
        <dbReference type="EMBL" id="SEH74221.1"/>
    </source>
</evidence>
<dbReference type="STRING" id="1679444.PYTT_0379"/>
<evidence type="ECO:0000256" key="2">
    <source>
        <dbReference type="ARBA" id="ARBA00006521"/>
    </source>
</evidence>
<dbReference type="NCBIfam" id="TIGR00758">
    <property type="entry name" value="UDG_fam4"/>
    <property type="match status" value="1"/>
</dbReference>
<dbReference type="GO" id="GO:0006281">
    <property type="term" value="P:DNA repair"/>
    <property type="evidence" value="ECO:0007669"/>
    <property type="project" value="UniProtKB-KW"/>
</dbReference>
<gene>
    <name evidence="13" type="ORF">PYTT_0379</name>
</gene>
<protein>
    <recommendedName>
        <fullName evidence="4">Type-4 uracil-DNA glycosylase</fullName>
        <ecNumber evidence="3">3.2.2.27</ecNumber>
    </recommendedName>
</protein>
<dbReference type="InterPro" id="IPR036895">
    <property type="entry name" value="Uracil-DNA_glycosylase-like_sf"/>
</dbReference>
<evidence type="ECO:0000256" key="7">
    <source>
        <dbReference type="ARBA" id="ARBA00022763"/>
    </source>
</evidence>
<evidence type="ECO:0000256" key="1">
    <source>
        <dbReference type="ARBA" id="ARBA00001400"/>
    </source>
</evidence>
<comment type="similarity">
    <text evidence="2">Belongs to the uracil-DNA glycosylase (UDG) superfamily. Type 4 (UDGa) family.</text>
</comment>
<keyword evidence="10" id="KW-0411">Iron-sulfur</keyword>
<evidence type="ECO:0000256" key="9">
    <source>
        <dbReference type="ARBA" id="ARBA00023004"/>
    </source>
</evidence>
<dbReference type="SUPFAM" id="SSF52141">
    <property type="entry name" value="Uracil-DNA glycosylase-like"/>
    <property type="match status" value="1"/>
</dbReference>
<keyword evidence="9" id="KW-0408">Iron</keyword>
<dbReference type="KEGG" id="agl:PYTT_0379"/>
<evidence type="ECO:0000256" key="4">
    <source>
        <dbReference type="ARBA" id="ARBA00019403"/>
    </source>
</evidence>
<keyword evidence="5" id="KW-0004">4Fe-4S</keyword>
<organism evidence="13 14">
    <name type="scientific">Akkermansia glycaniphila</name>
    <dbReference type="NCBI Taxonomy" id="1679444"/>
    <lineage>
        <taxon>Bacteria</taxon>
        <taxon>Pseudomonadati</taxon>
        <taxon>Verrucomicrobiota</taxon>
        <taxon>Verrucomicrobiia</taxon>
        <taxon>Verrucomicrobiales</taxon>
        <taxon>Akkermansiaceae</taxon>
        <taxon>Akkermansia</taxon>
    </lineage>
</organism>
<evidence type="ECO:0000256" key="3">
    <source>
        <dbReference type="ARBA" id="ARBA00012030"/>
    </source>
</evidence>
<feature type="domain" description="Uracil-DNA glycosylase-like" evidence="12">
    <location>
        <begin position="104"/>
        <end position="258"/>
    </location>
</feature>
<dbReference type="GO" id="GO:0004844">
    <property type="term" value="F:uracil DNA N-glycosylase activity"/>
    <property type="evidence" value="ECO:0007669"/>
    <property type="project" value="UniProtKB-EC"/>
</dbReference>
<reference evidence="14" key="1">
    <citation type="submission" date="2016-09" db="EMBL/GenBank/DDBJ databases">
        <authorList>
            <person name="Koehorst J."/>
        </authorList>
    </citation>
    <scope>NUCLEOTIDE SEQUENCE [LARGE SCALE GENOMIC DNA]</scope>
</reference>
<dbReference type="GO" id="GO:0046872">
    <property type="term" value="F:metal ion binding"/>
    <property type="evidence" value="ECO:0007669"/>
    <property type="project" value="UniProtKB-KW"/>
</dbReference>
<sequence>MAATLAELVLEGLRNLREAGVSHLAIDDSARSILRKWMLPADRRPHQPAPVAPSGAVAPRAAFSGNGVPTAESGVEEKLAFLRERAAAWQPARKLGTLRETMVFAVGNPHARLMLVGEAPGYDEERLQEPFVGKAGQKLNQILKAMGIAREEIYISNICKFRPAMPNQGTGNRPPSDEEIASCLPLILAEIRAIRPACIVCLGGTAAKGLLGQMGSVSSLRGRFYEVQGIPARVTYHPSYLLRNDTLGSKRAVWEDMLSVMDRLGMPISPQQANYFLAR</sequence>
<dbReference type="PANTHER" id="PTHR33693:SF1">
    <property type="entry name" value="TYPE-4 URACIL-DNA GLYCOSYLASE"/>
    <property type="match status" value="1"/>
</dbReference>
<dbReference type="Proteomes" id="UP000176204">
    <property type="component" value="Chromosome I"/>
</dbReference>
<evidence type="ECO:0000256" key="5">
    <source>
        <dbReference type="ARBA" id="ARBA00022485"/>
    </source>
</evidence>
<dbReference type="EMBL" id="LT629973">
    <property type="protein sequence ID" value="SEH74221.1"/>
    <property type="molecule type" value="Genomic_DNA"/>
</dbReference>
<dbReference type="SMART" id="SM00987">
    <property type="entry name" value="UreE_C"/>
    <property type="match status" value="1"/>
</dbReference>
<name>A0A1H6KFA7_9BACT</name>
<keyword evidence="14" id="KW-1185">Reference proteome</keyword>
<dbReference type="GO" id="GO:0051539">
    <property type="term" value="F:4 iron, 4 sulfur cluster binding"/>
    <property type="evidence" value="ECO:0007669"/>
    <property type="project" value="UniProtKB-KW"/>
</dbReference>
<evidence type="ECO:0000259" key="12">
    <source>
        <dbReference type="SMART" id="SM00986"/>
    </source>
</evidence>
<comment type="catalytic activity">
    <reaction evidence="1">
        <text>Hydrolyzes single-stranded DNA or mismatched double-stranded DNA and polynucleotides, releasing free uracil.</text>
        <dbReference type="EC" id="3.2.2.27"/>
    </reaction>
</comment>
<evidence type="ECO:0000256" key="8">
    <source>
        <dbReference type="ARBA" id="ARBA00022801"/>
    </source>
</evidence>
<dbReference type="InterPro" id="IPR005273">
    <property type="entry name" value="Ura-DNA_glyco_family4"/>
</dbReference>
<dbReference type="OrthoDB" id="5290748at2"/>
<dbReference type="CDD" id="cd10030">
    <property type="entry name" value="UDG-F4_TTUDGA_SPO1dp_like"/>
    <property type="match status" value="1"/>
</dbReference>
<dbReference type="InterPro" id="IPR005122">
    <property type="entry name" value="Uracil-DNA_glycosylase-like"/>
</dbReference>
<dbReference type="Pfam" id="PF03167">
    <property type="entry name" value="UDG"/>
    <property type="match status" value="1"/>
</dbReference>
<dbReference type="AlphaFoldDB" id="A0A1H6KFA7"/>
<dbReference type="SMART" id="SM00986">
    <property type="entry name" value="UDG"/>
    <property type="match status" value="1"/>
</dbReference>
<evidence type="ECO:0000256" key="10">
    <source>
        <dbReference type="ARBA" id="ARBA00023014"/>
    </source>
</evidence>
<dbReference type="InterPro" id="IPR051536">
    <property type="entry name" value="UDG_Type-4/5"/>
</dbReference>
<keyword evidence="6" id="KW-0479">Metal-binding</keyword>
<proteinExistence type="inferred from homology"/>
<evidence type="ECO:0000313" key="14">
    <source>
        <dbReference type="Proteomes" id="UP000176204"/>
    </source>
</evidence>
<dbReference type="PANTHER" id="PTHR33693">
    <property type="entry name" value="TYPE-5 URACIL-DNA GLYCOSYLASE"/>
    <property type="match status" value="1"/>
</dbReference>
<keyword evidence="11" id="KW-0234">DNA repair</keyword>
<dbReference type="RefSeq" id="WP_071133236.1">
    <property type="nucleotide sequence ID" value="NZ_LT629973.1"/>
</dbReference>